<reference evidence="1 2" key="1">
    <citation type="submission" date="2019-05" db="EMBL/GenBank/DDBJ databases">
        <title>Another draft genome of Portunus trituberculatus and its Hox gene families provides insights of decapod evolution.</title>
        <authorList>
            <person name="Jeong J.-H."/>
            <person name="Song I."/>
            <person name="Kim S."/>
            <person name="Choi T."/>
            <person name="Kim D."/>
            <person name="Ryu S."/>
            <person name="Kim W."/>
        </authorList>
    </citation>
    <scope>NUCLEOTIDE SEQUENCE [LARGE SCALE GENOMIC DNA]</scope>
    <source>
        <tissue evidence="1">Muscle</tissue>
    </source>
</reference>
<dbReference type="Proteomes" id="UP000324222">
    <property type="component" value="Unassembled WGS sequence"/>
</dbReference>
<comment type="caution">
    <text evidence="1">The sequence shown here is derived from an EMBL/GenBank/DDBJ whole genome shotgun (WGS) entry which is preliminary data.</text>
</comment>
<keyword evidence="2" id="KW-1185">Reference proteome</keyword>
<accession>A0A5B7I3B8</accession>
<evidence type="ECO:0000313" key="2">
    <source>
        <dbReference type="Proteomes" id="UP000324222"/>
    </source>
</evidence>
<name>A0A5B7I3B8_PORTR</name>
<evidence type="ECO:0000313" key="1">
    <source>
        <dbReference type="EMBL" id="MPC79871.1"/>
    </source>
</evidence>
<organism evidence="1 2">
    <name type="scientific">Portunus trituberculatus</name>
    <name type="common">Swimming crab</name>
    <name type="synonym">Neptunus trituberculatus</name>
    <dbReference type="NCBI Taxonomy" id="210409"/>
    <lineage>
        <taxon>Eukaryota</taxon>
        <taxon>Metazoa</taxon>
        <taxon>Ecdysozoa</taxon>
        <taxon>Arthropoda</taxon>
        <taxon>Crustacea</taxon>
        <taxon>Multicrustacea</taxon>
        <taxon>Malacostraca</taxon>
        <taxon>Eumalacostraca</taxon>
        <taxon>Eucarida</taxon>
        <taxon>Decapoda</taxon>
        <taxon>Pleocyemata</taxon>
        <taxon>Brachyura</taxon>
        <taxon>Eubrachyura</taxon>
        <taxon>Portunoidea</taxon>
        <taxon>Portunidae</taxon>
        <taxon>Portuninae</taxon>
        <taxon>Portunus</taxon>
    </lineage>
</organism>
<gene>
    <name evidence="1" type="ORF">E2C01_074424</name>
</gene>
<protein>
    <submittedName>
        <fullName evidence="1">Uncharacterized protein</fullName>
    </submittedName>
</protein>
<dbReference type="AlphaFoldDB" id="A0A5B7I3B8"/>
<proteinExistence type="predicted"/>
<dbReference type="EMBL" id="VSRR010052319">
    <property type="protein sequence ID" value="MPC79871.1"/>
    <property type="molecule type" value="Genomic_DNA"/>
</dbReference>
<sequence>MMSVCVLITENEPRGVLLRGFHYLWSYCFTTEEQNLLLPSCHSTRLYHWRLRHPPCAPSTYSYLSAPPVRISAALPARREPHPHCS</sequence>